<proteinExistence type="predicted"/>
<feature type="compositionally biased region" description="Basic and acidic residues" evidence="1">
    <location>
        <begin position="239"/>
        <end position="249"/>
    </location>
</feature>
<accession>A0A8J4BHR2</accession>
<feature type="compositionally biased region" description="Gly residues" evidence="1">
    <location>
        <begin position="444"/>
        <end position="462"/>
    </location>
</feature>
<feature type="region of interest" description="Disordered" evidence="1">
    <location>
        <begin position="220"/>
        <end position="335"/>
    </location>
</feature>
<sequence>MPTRPSHRQPVPISGRDSDVIRGHFPEPARNRKGRGGLYDSPEREPRAGTTSRTQVPSISGSYYPAGDGRGGIAGLRDPYDRPLRSQLEAAQSRLRQDKASGALNEVAGRYRVLYGSHQLVRKGLRRSIADAYAAYVGQVVNLPEDTYGMALRALDRTFNTGGLPVGAIDQNLHTSPYATSRAKRAQIFNTAHKIMRDLEGYVYDVSYYCPSELDQLRDMRRPASAPGGKSYKSRPRLGPRDPPLEREPVSLTPFHKPSSKTHPGAAMRAGRGPVGQPIPSVNPITGVIRDPDLDSNPDPNSILRPRERFPAPPKRRPFIPRPQTAPSTRATAAGGGRDEAAAAAEVAVARDVAATLGTAAEAEAAVLRRRGGEGLRQLDSHEERIRRNLRRRSSSGMFVKTPPHYRVSKYYDHVNPTQEVLGLIRQRMLLAAEEQAAKAAEASGGGADGGVHGIGGGGGPRGPHVDAEAASEDTGMSTTVSGGRKLRATSRAGSPSAFVRPLHSYEGIYSKREGPQQQDPDPTGKERILWIIETAYELGLADVLGLEGPRPYARSERVHPLDHRRIFFEGLYSRPERYESYASYAPHIHGDGISRSNIGWPYGTPHWHPRSATAAACGVGGVGGGHTAVAADGANPWGYEYDGVTAGRLQAAAARRFIRQTKPEMYPRSRRLIP</sequence>
<comment type="caution">
    <text evidence="2">The sequence shown here is derived from an EMBL/GenBank/DDBJ whole genome shotgun (WGS) entry which is preliminary data.</text>
</comment>
<evidence type="ECO:0000313" key="2">
    <source>
        <dbReference type="EMBL" id="GIL62413.1"/>
    </source>
</evidence>
<feature type="region of interest" description="Disordered" evidence="1">
    <location>
        <begin position="1"/>
        <end position="71"/>
    </location>
</feature>
<dbReference type="Proteomes" id="UP000747399">
    <property type="component" value="Unassembled WGS sequence"/>
</dbReference>
<dbReference type="EMBL" id="BNCO01000051">
    <property type="protein sequence ID" value="GIL62413.1"/>
    <property type="molecule type" value="Genomic_DNA"/>
</dbReference>
<dbReference type="AlphaFoldDB" id="A0A8J4BHR2"/>
<protein>
    <submittedName>
        <fullName evidence="2">Uncharacterized protein</fullName>
    </submittedName>
</protein>
<feature type="region of interest" description="Disordered" evidence="1">
    <location>
        <begin position="442"/>
        <end position="498"/>
    </location>
</feature>
<keyword evidence="3" id="KW-1185">Reference proteome</keyword>
<gene>
    <name evidence="2" type="ORF">Vafri_16603</name>
</gene>
<feature type="compositionally biased region" description="Basic and acidic residues" evidence="1">
    <location>
        <begin position="16"/>
        <end position="30"/>
    </location>
</feature>
<name>A0A8J4BHR2_9CHLO</name>
<organism evidence="2 3">
    <name type="scientific">Volvox africanus</name>
    <dbReference type="NCBI Taxonomy" id="51714"/>
    <lineage>
        <taxon>Eukaryota</taxon>
        <taxon>Viridiplantae</taxon>
        <taxon>Chlorophyta</taxon>
        <taxon>core chlorophytes</taxon>
        <taxon>Chlorophyceae</taxon>
        <taxon>CS clade</taxon>
        <taxon>Chlamydomonadales</taxon>
        <taxon>Volvocaceae</taxon>
        <taxon>Volvox</taxon>
    </lineage>
</organism>
<evidence type="ECO:0000256" key="1">
    <source>
        <dbReference type="SAM" id="MobiDB-lite"/>
    </source>
</evidence>
<reference evidence="2" key="1">
    <citation type="journal article" date="2021" name="Proc. Natl. Acad. Sci. U.S.A.">
        <title>Three genomes in the algal genus Volvox reveal the fate of a haploid sex-determining region after a transition to homothallism.</title>
        <authorList>
            <person name="Yamamoto K."/>
            <person name="Hamaji T."/>
            <person name="Kawai-Toyooka H."/>
            <person name="Matsuzaki R."/>
            <person name="Takahashi F."/>
            <person name="Nishimura Y."/>
            <person name="Kawachi M."/>
            <person name="Noguchi H."/>
            <person name="Minakuchi Y."/>
            <person name="Umen J.G."/>
            <person name="Toyoda A."/>
            <person name="Nozaki H."/>
        </authorList>
    </citation>
    <scope>NUCLEOTIDE SEQUENCE</scope>
    <source>
        <strain evidence="2">NIES-3780</strain>
    </source>
</reference>
<evidence type="ECO:0000313" key="3">
    <source>
        <dbReference type="Proteomes" id="UP000747399"/>
    </source>
</evidence>
<feature type="compositionally biased region" description="Polar residues" evidence="1">
    <location>
        <begin position="49"/>
        <end position="61"/>
    </location>
</feature>